<dbReference type="NCBIfam" id="NF005559">
    <property type="entry name" value="PRK07231.1"/>
    <property type="match status" value="1"/>
</dbReference>
<evidence type="ECO:0000259" key="3">
    <source>
        <dbReference type="SMART" id="SM00822"/>
    </source>
</evidence>
<feature type="domain" description="Ketoreductase" evidence="3">
    <location>
        <begin position="7"/>
        <end position="203"/>
    </location>
</feature>
<dbReference type="Proteomes" id="UP000255334">
    <property type="component" value="Unassembled WGS sequence"/>
</dbReference>
<dbReference type="RefSeq" id="WP_115478965.1">
    <property type="nucleotide sequence ID" value="NZ_QRBF01000006.1"/>
</dbReference>
<dbReference type="PANTHER" id="PTHR43669">
    <property type="entry name" value="5-KETO-D-GLUCONATE 5-REDUCTASE"/>
    <property type="match status" value="1"/>
</dbReference>
<dbReference type="PROSITE" id="PS00061">
    <property type="entry name" value="ADH_SHORT"/>
    <property type="match status" value="1"/>
</dbReference>
<dbReference type="SMART" id="SM00822">
    <property type="entry name" value="PKS_KR"/>
    <property type="match status" value="1"/>
</dbReference>
<comment type="similarity">
    <text evidence="1">Belongs to the short-chain dehydrogenases/reductases (SDR) family.</text>
</comment>
<dbReference type="AlphaFoldDB" id="A0A370X082"/>
<dbReference type="SUPFAM" id="SSF51735">
    <property type="entry name" value="NAD(P)-binding Rossmann-fold domains"/>
    <property type="match status" value="1"/>
</dbReference>
<dbReference type="InterPro" id="IPR057326">
    <property type="entry name" value="KR_dom"/>
</dbReference>
<evidence type="ECO:0000256" key="1">
    <source>
        <dbReference type="ARBA" id="ARBA00006484"/>
    </source>
</evidence>
<evidence type="ECO:0000313" key="4">
    <source>
        <dbReference type="EMBL" id="RDS81809.1"/>
    </source>
</evidence>
<dbReference type="PRINTS" id="PR00080">
    <property type="entry name" value="SDRFAMILY"/>
</dbReference>
<dbReference type="GO" id="GO:0016491">
    <property type="term" value="F:oxidoreductase activity"/>
    <property type="evidence" value="ECO:0007669"/>
    <property type="project" value="UniProtKB-KW"/>
</dbReference>
<dbReference type="InterPro" id="IPR036291">
    <property type="entry name" value="NAD(P)-bd_dom_sf"/>
</dbReference>
<dbReference type="PRINTS" id="PR00081">
    <property type="entry name" value="GDHRDH"/>
</dbReference>
<dbReference type="CDD" id="cd05233">
    <property type="entry name" value="SDR_c"/>
    <property type="match status" value="1"/>
</dbReference>
<evidence type="ECO:0000256" key="2">
    <source>
        <dbReference type="ARBA" id="ARBA00023002"/>
    </source>
</evidence>
<reference evidence="4 5" key="1">
    <citation type="submission" date="2018-07" db="EMBL/GenBank/DDBJ databases">
        <title>Dyella monticola sp. nov. and Dyella psychrodurans sp. nov. isolated from monsoon evergreen broad-leaved forest soil of Dinghu Mountain, China.</title>
        <authorList>
            <person name="Gao Z."/>
            <person name="Qiu L."/>
        </authorList>
    </citation>
    <scope>NUCLEOTIDE SEQUENCE [LARGE SCALE GENOMIC DNA]</scope>
    <source>
        <strain evidence="4 5">4MSK11</strain>
    </source>
</reference>
<sequence>MAKLDGKVAVITGGSSGIGLATAKAFVDEGAYVFITGRRQSELDNAKAAIGRNVSTVQGDVAKLEDLDRLFAQVKAEKGGLDVLVVNAGFVEMAPLAAVTPEHFDKTFAVNARGAFFSVQKAAPLMRDGGSIVLVSSGVHMKGIPQYHTYGATKAAMRFWARSLAAELKSRGIRVNTLSPGATETPIFYGQFKSREEANVRKGMFEQMTPLGRMGRPEEMAKAILFLGSNDSSYTTGSDLVADGGLTQV</sequence>
<dbReference type="InterPro" id="IPR002347">
    <property type="entry name" value="SDR_fam"/>
</dbReference>
<name>A0A370X082_9GAMM</name>
<dbReference type="PANTHER" id="PTHR43669:SF3">
    <property type="entry name" value="ALCOHOL DEHYDROGENASE, PUTATIVE (AFU_ORTHOLOGUE AFUA_3G03445)-RELATED"/>
    <property type="match status" value="1"/>
</dbReference>
<keyword evidence="5" id="KW-1185">Reference proteome</keyword>
<dbReference type="OrthoDB" id="9803333at2"/>
<evidence type="ECO:0000313" key="5">
    <source>
        <dbReference type="Proteomes" id="UP000255334"/>
    </source>
</evidence>
<dbReference type="Pfam" id="PF13561">
    <property type="entry name" value="adh_short_C2"/>
    <property type="match status" value="1"/>
</dbReference>
<organism evidence="4 5">
    <name type="scientific">Dyella psychrodurans</name>
    <dbReference type="NCBI Taxonomy" id="1927960"/>
    <lineage>
        <taxon>Bacteria</taxon>
        <taxon>Pseudomonadati</taxon>
        <taxon>Pseudomonadota</taxon>
        <taxon>Gammaproteobacteria</taxon>
        <taxon>Lysobacterales</taxon>
        <taxon>Rhodanobacteraceae</taxon>
        <taxon>Dyella</taxon>
    </lineage>
</organism>
<dbReference type="EMBL" id="QRBF01000006">
    <property type="protein sequence ID" value="RDS81809.1"/>
    <property type="molecule type" value="Genomic_DNA"/>
</dbReference>
<accession>A0A370X082</accession>
<protein>
    <submittedName>
        <fullName evidence="4">SDR family NAD(P)-dependent oxidoreductase</fullName>
    </submittedName>
</protein>
<dbReference type="InterPro" id="IPR020904">
    <property type="entry name" value="Sc_DH/Rdtase_CS"/>
</dbReference>
<proteinExistence type="inferred from homology"/>
<keyword evidence="2" id="KW-0560">Oxidoreductase</keyword>
<dbReference type="Gene3D" id="3.40.50.720">
    <property type="entry name" value="NAD(P)-binding Rossmann-like Domain"/>
    <property type="match status" value="1"/>
</dbReference>
<gene>
    <name evidence="4" type="ORF">DWU99_15390</name>
</gene>
<dbReference type="FunFam" id="3.40.50.720:FF:000084">
    <property type="entry name" value="Short-chain dehydrogenase reductase"/>
    <property type="match status" value="1"/>
</dbReference>
<comment type="caution">
    <text evidence="4">The sequence shown here is derived from an EMBL/GenBank/DDBJ whole genome shotgun (WGS) entry which is preliminary data.</text>
</comment>